<evidence type="ECO:0000256" key="6">
    <source>
        <dbReference type="SAM" id="SignalP"/>
    </source>
</evidence>
<comment type="similarity">
    <text evidence="1">Belongs to the WD repeat LST8 family.</text>
</comment>
<dbReference type="PROSITE" id="PS00678">
    <property type="entry name" value="WD_REPEATS_1"/>
    <property type="match status" value="1"/>
</dbReference>
<comment type="caution">
    <text evidence="7">The sequence shown here is derived from an EMBL/GenBank/DDBJ whole genome shotgun (WGS) entry which is preliminary data.</text>
</comment>
<dbReference type="InterPro" id="IPR015943">
    <property type="entry name" value="WD40/YVTN_repeat-like_dom_sf"/>
</dbReference>
<dbReference type="InterPro" id="IPR019775">
    <property type="entry name" value="WD40_repeat_CS"/>
</dbReference>
<dbReference type="EMBL" id="JAPDRL010000022">
    <property type="protein sequence ID" value="KAJ9666075.1"/>
    <property type="molecule type" value="Genomic_DNA"/>
</dbReference>
<dbReference type="Gene3D" id="2.130.10.10">
    <property type="entry name" value="YVTN repeat-like/Quinoprotein amine dehydrogenase"/>
    <property type="match status" value="1"/>
</dbReference>
<dbReference type="InterPro" id="IPR036322">
    <property type="entry name" value="WD40_repeat_dom_sf"/>
</dbReference>
<feature type="compositionally biased region" description="Low complexity" evidence="5">
    <location>
        <begin position="403"/>
        <end position="416"/>
    </location>
</feature>
<dbReference type="Proteomes" id="UP001172684">
    <property type="component" value="Unassembled WGS sequence"/>
</dbReference>
<evidence type="ECO:0000256" key="1">
    <source>
        <dbReference type="ARBA" id="ARBA00009890"/>
    </source>
</evidence>
<dbReference type="SUPFAM" id="SSF50978">
    <property type="entry name" value="WD40 repeat-like"/>
    <property type="match status" value="1"/>
</dbReference>
<evidence type="ECO:0000256" key="2">
    <source>
        <dbReference type="ARBA" id="ARBA00022574"/>
    </source>
</evidence>
<evidence type="ECO:0000256" key="3">
    <source>
        <dbReference type="ARBA" id="ARBA00022737"/>
    </source>
</evidence>
<keyword evidence="6" id="KW-0732">Signal</keyword>
<feature type="region of interest" description="Disordered" evidence="5">
    <location>
        <begin position="156"/>
        <end position="227"/>
    </location>
</feature>
<feature type="region of interest" description="Disordered" evidence="5">
    <location>
        <begin position="1205"/>
        <end position="1237"/>
    </location>
</feature>
<gene>
    <name evidence="7" type="ORF">H2201_003753</name>
</gene>
<feature type="region of interest" description="Disordered" evidence="5">
    <location>
        <begin position="309"/>
        <end position="336"/>
    </location>
</feature>
<feature type="repeat" description="WD" evidence="4">
    <location>
        <begin position="970"/>
        <end position="996"/>
    </location>
</feature>
<accession>A0ABQ9NUI3</accession>
<evidence type="ECO:0000256" key="5">
    <source>
        <dbReference type="SAM" id="MobiDB-lite"/>
    </source>
</evidence>
<evidence type="ECO:0000256" key="4">
    <source>
        <dbReference type="PROSITE-ProRule" id="PRU00221"/>
    </source>
</evidence>
<evidence type="ECO:0008006" key="9">
    <source>
        <dbReference type="Google" id="ProtNLM"/>
    </source>
</evidence>
<dbReference type="InterPro" id="IPR037588">
    <property type="entry name" value="MLST8"/>
</dbReference>
<dbReference type="PANTHER" id="PTHR19842:SF0">
    <property type="entry name" value="TARGET OF RAPAMYCIN COMPLEX SUBUNIT LST8"/>
    <property type="match status" value="1"/>
</dbReference>
<feature type="region of interest" description="Disordered" evidence="5">
    <location>
        <begin position="384"/>
        <end position="423"/>
    </location>
</feature>
<dbReference type="PROSITE" id="PS50082">
    <property type="entry name" value="WD_REPEATS_2"/>
    <property type="match status" value="2"/>
</dbReference>
<keyword evidence="8" id="KW-1185">Reference proteome</keyword>
<evidence type="ECO:0000313" key="7">
    <source>
        <dbReference type="EMBL" id="KAJ9666075.1"/>
    </source>
</evidence>
<dbReference type="PANTHER" id="PTHR19842">
    <property type="entry name" value="G BETA-LIKE PROTEIN GBL"/>
    <property type="match status" value="1"/>
</dbReference>
<feature type="repeat" description="WD" evidence="4">
    <location>
        <begin position="744"/>
        <end position="778"/>
    </location>
</feature>
<feature type="region of interest" description="Disordered" evidence="5">
    <location>
        <begin position="62"/>
        <end position="111"/>
    </location>
</feature>
<dbReference type="InterPro" id="IPR001005">
    <property type="entry name" value="SANT/Myb"/>
</dbReference>
<feature type="chain" id="PRO_5045593237" description="Myb-like domain-containing protein" evidence="6">
    <location>
        <begin position="23"/>
        <end position="1526"/>
    </location>
</feature>
<protein>
    <recommendedName>
        <fullName evidence="9">Myb-like domain-containing protein</fullName>
    </recommendedName>
</protein>
<keyword evidence="2 4" id="KW-0853">WD repeat</keyword>
<reference evidence="7" key="1">
    <citation type="submission" date="2022-10" db="EMBL/GenBank/DDBJ databases">
        <title>Culturing micro-colonial fungi from biological soil crusts in the Mojave desert and describing Neophaeococcomyces mojavensis, and introducing the new genera and species Taxawa tesnikishii.</title>
        <authorList>
            <person name="Kurbessoian T."/>
            <person name="Stajich J.E."/>
        </authorList>
    </citation>
    <scope>NUCLEOTIDE SEQUENCE</scope>
    <source>
        <strain evidence="7">TK_1</strain>
    </source>
</reference>
<dbReference type="InterPro" id="IPR001680">
    <property type="entry name" value="WD40_rpt"/>
</dbReference>
<feature type="signal peptide" evidence="6">
    <location>
        <begin position="1"/>
        <end position="22"/>
    </location>
</feature>
<name>A0ABQ9NUI3_9PEZI</name>
<organism evidence="7 8">
    <name type="scientific">Coniosporium apollinis</name>
    <dbReference type="NCBI Taxonomy" id="61459"/>
    <lineage>
        <taxon>Eukaryota</taxon>
        <taxon>Fungi</taxon>
        <taxon>Dikarya</taxon>
        <taxon>Ascomycota</taxon>
        <taxon>Pezizomycotina</taxon>
        <taxon>Dothideomycetes</taxon>
        <taxon>Dothideomycetes incertae sedis</taxon>
        <taxon>Coniosporium</taxon>
    </lineage>
</organism>
<feature type="compositionally biased region" description="Polar residues" evidence="5">
    <location>
        <begin position="1226"/>
        <end position="1235"/>
    </location>
</feature>
<dbReference type="SMART" id="SM00320">
    <property type="entry name" value="WD40"/>
    <property type="match status" value="5"/>
</dbReference>
<dbReference type="Pfam" id="PF13921">
    <property type="entry name" value="Myb_DNA-bind_6"/>
    <property type="match status" value="1"/>
</dbReference>
<feature type="compositionally biased region" description="Basic and acidic residues" evidence="5">
    <location>
        <begin position="184"/>
        <end position="210"/>
    </location>
</feature>
<dbReference type="Pfam" id="PF00400">
    <property type="entry name" value="WD40"/>
    <property type="match status" value="3"/>
</dbReference>
<feature type="region of interest" description="Disordered" evidence="5">
    <location>
        <begin position="1105"/>
        <end position="1125"/>
    </location>
</feature>
<evidence type="ECO:0000313" key="8">
    <source>
        <dbReference type="Proteomes" id="UP001172684"/>
    </source>
</evidence>
<feature type="compositionally biased region" description="Polar residues" evidence="5">
    <location>
        <begin position="84"/>
        <end position="104"/>
    </location>
</feature>
<sequence>MNSTRSLFFALIGLLCRPMIDIIDLTGDSDDSGSELSAALSSRPLQLPLVQARKPLSNLAKNPTIAPKQTPASVAHVGPKTAVRNPSSTNARTAQSVDTPTSNGIHDKPRTKYADKASRWAAEHDLIKQLASDRPRHNAPVNGVQRRLDNYAQAVPSQMLSASASSRSPEENNGTSINVSGGAKPHEETQGGEEHRSGAEAARKRNRDGTFKNNPAPSNQPSSESSVENVVAQALVAPSVSWEIDGRAVTSVAANQVPVRRTSVLTPVNQRNDRMLDNSVVSEQSGGQHTSLAYTGLTDAMEILESNGASAAPTHDSPRTSILSPPPPATITGTSGAKFSDEEDRLLIHLKEVRRLSWAQIGPHFPARKAHTVQSRYSRKLCRQHPLSRVGRESPEESTIDQSFESTAFESTTSTSPADSGTLFDLRPARFAPPLKANPLAPSPPRHSVEVPPKEPLPYQQIDRATRGVSQNGLQPRSTTTVPKPYLSRAQRHILRQGLEEGEWCRTRMDAWEGTILHADFLDEELAVLEKVIEDVLGTVVYQQGDTAILRIRTSMASATEADVYAISWRARRVLEARTLESIKQFLQDAIDGNVTSVPHCQKLGATAKHRTHSSSTSALLRRRELGVSSGRQYQSGLRNVPTALKNNCYDTLGPSISFTGTSGDVGTVAWAPDGQGFAAGSACLDDGHSMQYNRPNNLLIGDVDRKIICELPDHHVNRTRQETGANSSHSMHMSQDPRLFKTVSTVAFSPNGQYLYSAGYDNFVREWDLAREGESRSRDPLLASRSYGFEHKAPVELLTVNGNGLLATGCRRAKNSVKIIHPRDGVRRSFTSQRATERPESRIFPSCLRWGVLPFYSSYLLAGFCSNSEDEGKDGEFCMWNVEAKEPIKIWGTSGNVFDCAWSPHWNGPGGHFAVGTVAGLGVNPGTQSVVRTFDWRLHQITHVGQFSKTIEFECPARDMNDVVYNPYDDHYIIAGCTDGTTYVWDVRNDNRILHTLSHGDSLMALDPSQPRELLDTGIRFCSWAQDRTRLHTGSSDGVVKSWDIYRSSEDVHVQDVVTLNSCVMSGAFSPDYTRLLIGEENGSINVLEVGNDDRSLKEADSFTLHESPESKAANPSAKPADEASGIEAAKTLLEAQQITLRTMGGLPIRQAVQGPNYLRSGYLDTAADAPALRQAAQALQDSFRLPSDAEQCQLEACRDSSVVFTSEESGDSKRSQDRIPDALRSNQAGTSGAQLVAGKTKCAECGAPARPRLDGRGGDDSQPTTLCERAIHKPFHADNLSVYDNDIYSHLNGIFGFFIDLGSILIHADFPIPNHKLYVLLNSYNQRQPVFIQRCEGSNTSAASDVPETDDSWTSTYTYYEYPIPTFTTTSPPSNGIPTSVPAAKCFIDPSNRGAKFEVMDTRGYLIVNNGGYMGLLANAPKETTVYPPYHFEKPSPGGYFDLVFEDPAGPLYVAVFNNGSVKFSGTSSEGQSPKPAEDGTTFTTTLFRASCSGHLGLTFHNHYNSPTAKGRFSGCAEEKKQVQ</sequence>
<feature type="compositionally biased region" description="Polar residues" evidence="5">
    <location>
        <begin position="211"/>
        <end position="227"/>
    </location>
</feature>
<feature type="compositionally biased region" description="Basic and acidic residues" evidence="5">
    <location>
        <begin position="1212"/>
        <end position="1223"/>
    </location>
</feature>
<proteinExistence type="inferred from homology"/>
<dbReference type="CDD" id="cd00167">
    <property type="entry name" value="SANT"/>
    <property type="match status" value="1"/>
</dbReference>
<keyword evidence="3" id="KW-0677">Repeat</keyword>